<feature type="region of interest" description="Disordered" evidence="4">
    <location>
        <begin position="832"/>
        <end position="953"/>
    </location>
</feature>
<feature type="repeat" description="PPR" evidence="2">
    <location>
        <begin position="189"/>
        <end position="223"/>
    </location>
</feature>
<dbReference type="InterPro" id="IPR050667">
    <property type="entry name" value="PPR-containing_protein"/>
</dbReference>
<dbReference type="AlphaFoldDB" id="A0A2C5XN71"/>
<evidence type="ECO:0000256" key="2">
    <source>
        <dbReference type="PROSITE-ProRule" id="PRU00708"/>
    </source>
</evidence>
<reference evidence="5 6" key="1">
    <citation type="submission" date="2017-06" db="EMBL/GenBank/DDBJ databases">
        <title>Ant-infecting Ophiocordyceps genomes reveal a high diversity of potential behavioral manipulation genes and a possible major role for enterotoxins.</title>
        <authorList>
            <person name="De Bekker C."/>
            <person name="Evans H.C."/>
            <person name="Brachmann A."/>
            <person name="Hughes D.P."/>
        </authorList>
    </citation>
    <scope>NUCLEOTIDE SEQUENCE [LARGE SCALE GENOMIC DNA]</scope>
    <source>
        <strain evidence="5 6">1348a</strain>
    </source>
</reference>
<feature type="compositionally biased region" description="Basic and acidic residues" evidence="4">
    <location>
        <begin position="1072"/>
        <end position="1089"/>
    </location>
</feature>
<protein>
    <recommendedName>
        <fullName evidence="7">Pentacotripeptide-repeat region of PRORP domain-containing protein</fullName>
    </recommendedName>
</protein>
<keyword evidence="6" id="KW-1185">Reference proteome</keyword>
<feature type="compositionally biased region" description="Basic and acidic residues" evidence="4">
    <location>
        <begin position="895"/>
        <end position="910"/>
    </location>
</feature>
<proteinExistence type="predicted"/>
<dbReference type="InterPro" id="IPR011990">
    <property type="entry name" value="TPR-like_helical_dom_sf"/>
</dbReference>
<accession>A0A2C5XN71</accession>
<evidence type="ECO:0000313" key="5">
    <source>
        <dbReference type="EMBL" id="PHH77119.1"/>
    </source>
</evidence>
<name>A0A2C5XN71_9HYPO</name>
<feature type="compositionally biased region" description="Basic and acidic residues" evidence="4">
    <location>
        <begin position="841"/>
        <end position="851"/>
    </location>
</feature>
<evidence type="ECO:0000313" key="6">
    <source>
        <dbReference type="Proteomes" id="UP000224854"/>
    </source>
</evidence>
<dbReference type="Proteomes" id="UP000224854">
    <property type="component" value="Unassembled WGS sequence"/>
</dbReference>
<gene>
    <name evidence="5" type="ORF">CDD82_3666</name>
</gene>
<dbReference type="PROSITE" id="PS51375">
    <property type="entry name" value="PPR"/>
    <property type="match status" value="2"/>
</dbReference>
<feature type="repeat" description="PPR" evidence="2">
    <location>
        <begin position="327"/>
        <end position="361"/>
    </location>
</feature>
<comment type="caution">
    <text evidence="5">The sequence shown here is derived from an EMBL/GenBank/DDBJ whole genome shotgun (WGS) entry which is preliminary data.</text>
</comment>
<organism evidence="5 6">
    <name type="scientific">Ophiocordyceps australis</name>
    <dbReference type="NCBI Taxonomy" id="1399860"/>
    <lineage>
        <taxon>Eukaryota</taxon>
        <taxon>Fungi</taxon>
        <taxon>Dikarya</taxon>
        <taxon>Ascomycota</taxon>
        <taxon>Pezizomycotina</taxon>
        <taxon>Sordariomycetes</taxon>
        <taxon>Hypocreomycetidae</taxon>
        <taxon>Hypocreales</taxon>
        <taxon>Ophiocordycipitaceae</taxon>
        <taxon>Ophiocordyceps</taxon>
    </lineage>
</organism>
<keyword evidence="1" id="KW-0677">Repeat</keyword>
<dbReference type="InterPro" id="IPR002885">
    <property type="entry name" value="PPR_rpt"/>
</dbReference>
<dbReference type="EMBL" id="NJEU01000284">
    <property type="protein sequence ID" value="PHH77119.1"/>
    <property type="molecule type" value="Genomic_DNA"/>
</dbReference>
<feature type="compositionally biased region" description="Basic and acidic residues" evidence="4">
    <location>
        <begin position="928"/>
        <end position="943"/>
    </location>
</feature>
<dbReference type="PANTHER" id="PTHR47939">
    <property type="entry name" value="MEMBRANE-ASSOCIATED SALT-INDUCIBLE PROTEIN-LIKE"/>
    <property type="match status" value="1"/>
</dbReference>
<dbReference type="Pfam" id="PF01535">
    <property type="entry name" value="PPR"/>
    <property type="match status" value="1"/>
</dbReference>
<evidence type="ECO:0000256" key="3">
    <source>
        <dbReference type="SAM" id="Coils"/>
    </source>
</evidence>
<feature type="compositionally biased region" description="Basic and acidic residues" evidence="4">
    <location>
        <begin position="1137"/>
        <end position="1146"/>
    </location>
</feature>
<feature type="compositionally biased region" description="Acidic residues" evidence="4">
    <location>
        <begin position="1100"/>
        <end position="1109"/>
    </location>
</feature>
<dbReference type="OrthoDB" id="185373at2759"/>
<evidence type="ECO:0000256" key="4">
    <source>
        <dbReference type="SAM" id="MobiDB-lite"/>
    </source>
</evidence>
<sequence length="1199" mass="136119">MCPRLGSNLDFGRVFMQFEDYFERRGRQLVAMFKAKGDNQRLAFESFRRSLALAALKQPCQPRHAGAILEMMKDGQLYEEYLTFMVERFERGLETKASLMMLPEKFEAWKKFPGVQPSSRILSAMFDIHHPRHKAELKAIYRDWINTWGDLDMRGYPRFLNYFADQGRVPTVEKMWHRYVARYPDVLKTMEGYRSLLHAYAQAGNQDKVDELLEEIGQKGIEMDTSSVNVLIKCAIQMGDSAKSFFLFEQLRESNMANSETYDLLMMAAAHKGDLSSVRTFLDASQEQSIAVTEQMARALVLVYCKNLRAQDAEKLCQEFAQHGLRDAQLWNMVIRLLGLQGRLTQCYEVLQRMRKYGVDWDGQTYEMLLIALVKVNQVQPAFQVLLSGIRDRVFLATARHYEIVIVGAARVEYTVAQKVALMMEEAGIAMTLPAHVALLEMAWQRAPTASRTKNLAKAMVDVLRSLAPAYQDAVPEHMQSDDRPMSALRPSDRQRVLNQMPSLGRGLNILAEMREFDVIEEVMSVYLEMFPEHAEHSVPPAITAGLMRSFYREGRSRRVIEMWNETLKNAKERWQYASNSVFAAHQYDLCTPLMVAMTTYRETGFIQGLAESVESMIEAGFKLTRSCWNRAIEYMAESDTHWERGMDWCEVMLMPNWRGWEPPRLKLETRRRTTTNRQELRPNNGIIVKLQAHWIEMRRMAVWSTSDSERLQRIEQTHPALYRAWLMSHWRAQVAAWVLPRRPSLNQAIHELLRPLTYQELRCMQRTLMFQLKDRRWQNEERDRPGGQSAFHMVSEASPAQGQEKGSTQPLSAQELTSLSHAIDSKLQDLARRKTRSHHDKANKVDKTQQEQRPASSHTHKQPVASQGHGQPVLSHPRQQPASSQPHQGQSMLQHHDTNHPPKTNRDTVMDSINDTDGHVQETCFDDLGRLKPDDADNHGLQELDSDDGLGDTVADIPSLTPSLEASRDEEIRSISQSLHKGLESSSGVPTAIDKTDEIIQLTKQLDDMLNDMSGMDEESDDKRILMQRIEALDQKLTELSAPPEAPGDEDKGMSRGPAPKATKGPAVEQGARHGMLDADEDTREKIMKIILDASPESVVDEQEGEEEPAPRGPELDAWFAEIRNKRAAGSQDLDGGSRDVKSKEPATSLGLGDCSENTENRHPAAPADPGDGDNKTTNEEAPSPPALGDASQDANPY</sequence>
<dbReference type="Pfam" id="PF13812">
    <property type="entry name" value="PPR_3"/>
    <property type="match status" value="1"/>
</dbReference>
<feature type="coiled-coil region" evidence="3">
    <location>
        <begin position="1000"/>
        <end position="1037"/>
    </location>
</feature>
<dbReference type="PANTHER" id="PTHR47939:SF13">
    <property type="entry name" value="OS03G0201400 PROTEIN"/>
    <property type="match status" value="1"/>
</dbReference>
<dbReference type="NCBIfam" id="TIGR00756">
    <property type="entry name" value="PPR"/>
    <property type="match status" value="1"/>
</dbReference>
<evidence type="ECO:0000256" key="1">
    <source>
        <dbReference type="ARBA" id="ARBA00022737"/>
    </source>
</evidence>
<evidence type="ECO:0008006" key="7">
    <source>
        <dbReference type="Google" id="ProtNLM"/>
    </source>
</evidence>
<keyword evidence="3" id="KW-0175">Coiled coil</keyword>
<feature type="compositionally biased region" description="Polar residues" evidence="4">
    <location>
        <begin position="878"/>
        <end position="894"/>
    </location>
</feature>
<feature type="region of interest" description="Disordered" evidence="4">
    <location>
        <begin position="1037"/>
        <end position="1199"/>
    </location>
</feature>
<dbReference type="Gene3D" id="1.25.40.10">
    <property type="entry name" value="Tetratricopeptide repeat domain"/>
    <property type="match status" value="2"/>
</dbReference>
<dbReference type="SUPFAM" id="SSF48452">
    <property type="entry name" value="TPR-like"/>
    <property type="match status" value="1"/>
</dbReference>